<proteinExistence type="predicted"/>
<keyword evidence="3" id="KW-1185">Reference proteome</keyword>
<dbReference type="SFLD" id="SFLDS00003">
    <property type="entry name" value="Haloacid_Dehalogenase"/>
    <property type="match status" value="1"/>
</dbReference>
<dbReference type="Gene3D" id="3.40.50.1000">
    <property type="entry name" value="HAD superfamily/HAD-like"/>
    <property type="match status" value="1"/>
</dbReference>
<dbReference type="Proteomes" id="UP000431401">
    <property type="component" value="Unassembled WGS sequence"/>
</dbReference>
<accession>A0A7K0DXC8</accession>
<name>A0A7K0DXC8_9NOCA</name>
<dbReference type="Pfam" id="PF00702">
    <property type="entry name" value="Hydrolase"/>
    <property type="match status" value="1"/>
</dbReference>
<dbReference type="InterPro" id="IPR036412">
    <property type="entry name" value="HAD-like_sf"/>
</dbReference>
<dbReference type="AlphaFoldDB" id="A0A7K0DXC8"/>
<evidence type="ECO:0000256" key="1">
    <source>
        <dbReference type="ARBA" id="ARBA00022801"/>
    </source>
</evidence>
<comment type="caution">
    <text evidence="2">The sequence shown here is derived from an EMBL/GenBank/DDBJ whole genome shotgun (WGS) entry which is preliminary data.</text>
</comment>
<sequence>MIEAVVFDVGETLVDETGRYQNWADWIGVPRLTLMATLGAAIASGREWTDAMRLFRPEFDVRRDAELLAAAGYPDGFTEADLYPDVRRALEQLRARGLWIGIVGNQPARTTPILHAMNLPVDYIATSDEWGLRKPDPEFFHRVASIAPCSRDRLLYVGDRVDNDVVPAKETGLRAAFLVRGPWAWIQRDSPAAGRADWRISTLAELPALLDADAA</sequence>
<keyword evidence="1 2" id="KW-0378">Hydrolase</keyword>
<dbReference type="EMBL" id="WEGI01000014">
    <property type="protein sequence ID" value="MQY30440.1"/>
    <property type="molecule type" value="Genomic_DNA"/>
</dbReference>
<dbReference type="OrthoDB" id="9810501at2"/>
<gene>
    <name evidence="2" type="primary">gph_6</name>
    <name evidence="2" type="ORF">NRB56_60420</name>
</gene>
<reference evidence="2 3" key="1">
    <citation type="submission" date="2019-10" db="EMBL/GenBank/DDBJ databases">
        <title>Nocardia macrotermitis sp. nov. and Nocardia aurantia sp. nov., isolated from the gut of fungus growing-termite Macrotermes natalensis.</title>
        <authorList>
            <person name="Benndorf R."/>
            <person name="Schwitalla J."/>
            <person name="Martin K."/>
            <person name="De Beer W."/>
            <person name="Kaster A.-K."/>
            <person name="Vollmers J."/>
            <person name="Poulsen M."/>
            <person name="Beemelmanns C."/>
        </authorList>
    </citation>
    <scope>NUCLEOTIDE SEQUENCE [LARGE SCALE GENOMIC DNA]</scope>
    <source>
        <strain evidence="2 3">RB56</strain>
    </source>
</reference>
<dbReference type="PANTHER" id="PTHR43316">
    <property type="entry name" value="HYDROLASE, HALOACID DELAHOGENASE-RELATED"/>
    <property type="match status" value="1"/>
</dbReference>
<dbReference type="SFLD" id="SFLDG01129">
    <property type="entry name" value="C1.5:_HAD__Beta-PGM__Phosphata"/>
    <property type="match status" value="1"/>
</dbReference>
<dbReference type="RefSeq" id="WP_153347730.1">
    <property type="nucleotide sequence ID" value="NZ_WEGI01000014.1"/>
</dbReference>
<evidence type="ECO:0000313" key="3">
    <source>
        <dbReference type="Proteomes" id="UP000431401"/>
    </source>
</evidence>
<dbReference type="InterPro" id="IPR051540">
    <property type="entry name" value="S-2-haloacid_dehalogenase"/>
</dbReference>
<dbReference type="InterPro" id="IPR023214">
    <property type="entry name" value="HAD_sf"/>
</dbReference>
<dbReference type="SUPFAM" id="SSF56784">
    <property type="entry name" value="HAD-like"/>
    <property type="match status" value="1"/>
</dbReference>
<evidence type="ECO:0000313" key="2">
    <source>
        <dbReference type="EMBL" id="MQY30440.1"/>
    </source>
</evidence>
<organism evidence="2 3">
    <name type="scientific">Nocardia aurantia</name>
    <dbReference type="NCBI Taxonomy" id="2585199"/>
    <lineage>
        <taxon>Bacteria</taxon>
        <taxon>Bacillati</taxon>
        <taxon>Actinomycetota</taxon>
        <taxon>Actinomycetes</taxon>
        <taxon>Mycobacteriales</taxon>
        <taxon>Nocardiaceae</taxon>
        <taxon>Nocardia</taxon>
    </lineage>
</organism>
<dbReference type="GO" id="GO:0008967">
    <property type="term" value="F:phosphoglycolate phosphatase activity"/>
    <property type="evidence" value="ECO:0007669"/>
    <property type="project" value="UniProtKB-EC"/>
</dbReference>
<dbReference type="InterPro" id="IPR006439">
    <property type="entry name" value="HAD-SF_hydro_IA"/>
</dbReference>
<protein>
    <submittedName>
        <fullName evidence="2">Phosphoglycolate phosphatase</fullName>
        <ecNumber evidence="2">3.1.3.18</ecNumber>
    </submittedName>
</protein>
<dbReference type="NCBIfam" id="TIGR01549">
    <property type="entry name" value="HAD-SF-IA-v1"/>
    <property type="match status" value="1"/>
</dbReference>
<dbReference type="EC" id="3.1.3.18" evidence="2"/>